<dbReference type="Gene3D" id="3.40.50.20">
    <property type="match status" value="2"/>
</dbReference>
<feature type="binding site" evidence="7">
    <location>
        <position position="243"/>
    </location>
    <ligand>
        <name>ATP</name>
        <dbReference type="ChEBI" id="CHEBI:30616"/>
        <label>1</label>
    </ligand>
</feature>
<keyword evidence="11" id="KW-1185">Reference proteome</keyword>
<feature type="binding site" evidence="7">
    <location>
        <position position="781"/>
    </location>
    <ligand>
        <name>ATP</name>
        <dbReference type="ChEBI" id="CHEBI:30616"/>
        <label>2</label>
    </ligand>
</feature>
<comment type="catalytic activity">
    <reaction evidence="6 7">
        <text>hydrogencarbonate + NH4(+) + 2 ATP = carbamoyl phosphate + 2 ADP + phosphate + 2 H(+)</text>
        <dbReference type="Rhea" id="RHEA:18029"/>
        <dbReference type="ChEBI" id="CHEBI:15378"/>
        <dbReference type="ChEBI" id="CHEBI:17544"/>
        <dbReference type="ChEBI" id="CHEBI:28938"/>
        <dbReference type="ChEBI" id="CHEBI:30616"/>
        <dbReference type="ChEBI" id="CHEBI:43474"/>
        <dbReference type="ChEBI" id="CHEBI:58228"/>
        <dbReference type="ChEBI" id="CHEBI:456216"/>
        <dbReference type="EC" id="6.3.4.16"/>
    </reaction>
</comment>
<evidence type="ECO:0000256" key="3">
    <source>
        <dbReference type="ARBA" id="ARBA00022737"/>
    </source>
</evidence>
<evidence type="ECO:0000256" key="6">
    <source>
        <dbReference type="ARBA" id="ARBA00047359"/>
    </source>
</evidence>
<evidence type="ECO:0000259" key="9">
    <source>
        <dbReference type="PROSITE" id="PS51855"/>
    </source>
</evidence>
<dbReference type="SUPFAM" id="SSF52440">
    <property type="entry name" value="PreATP-grasp domain"/>
    <property type="match status" value="2"/>
</dbReference>
<feature type="binding site" evidence="7">
    <location>
        <position position="782"/>
    </location>
    <ligand>
        <name>ATP</name>
        <dbReference type="ChEBI" id="CHEBI:30616"/>
        <label>2</label>
    </ligand>
</feature>
<dbReference type="HAMAP" id="MF_01210_B">
    <property type="entry name" value="CPSase_L_chain_B"/>
    <property type="match status" value="1"/>
</dbReference>
<dbReference type="Gene3D" id="3.30.470.20">
    <property type="entry name" value="ATP-grasp fold, B domain"/>
    <property type="match status" value="2"/>
</dbReference>
<accession>A0ABT7JEI5</accession>
<feature type="region of interest" description="Carboxyphosphate synthetic domain" evidence="7">
    <location>
        <begin position="1"/>
        <end position="402"/>
    </location>
</feature>
<feature type="binding site" evidence="7">
    <location>
        <position position="780"/>
    </location>
    <ligand>
        <name>ATP</name>
        <dbReference type="ChEBI" id="CHEBI:30616"/>
        <label>2</label>
    </ligand>
</feature>
<evidence type="ECO:0000256" key="1">
    <source>
        <dbReference type="ARBA" id="ARBA00009799"/>
    </source>
</evidence>
<dbReference type="InterPro" id="IPR005480">
    <property type="entry name" value="CPSase_lsu_oligo"/>
</dbReference>
<feature type="domain" description="MGS-like" evidence="9">
    <location>
        <begin position="930"/>
        <end position="1024"/>
    </location>
</feature>
<feature type="binding site" evidence="7">
    <location>
        <position position="299"/>
    </location>
    <ligand>
        <name>Mn(2+)</name>
        <dbReference type="ChEBI" id="CHEBI:29035"/>
        <label>2</label>
    </ligand>
</feature>
<feature type="binding site" evidence="7">
    <location>
        <position position="299"/>
    </location>
    <ligand>
        <name>Mn(2+)</name>
        <dbReference type="ChEBI" id="CHEBI:29035"/>
        <label>1</label>
    </ligand>
</feature>
<feature type="binding site" evidence="7">
    <location>
        <position position="175"/>
    </location>
    <ligand>
        <name>ATP</name>
        <dbReference type="ChEBI" id="CHEBI:30616"/>
        <label>1</label>
    </ligand>
</feature>
<feature type="domain" description="ATP-grasp" evidence="8">
    <location>
        <begin position="133"/>
        <end position="328"/>
    </location>
</feature>
<feature type="binding site" evidence="7">
    <location>
        <position position="242"/>
    </location>
    <ligand>
        <name>ATP</name>
        <dbReference type="ChEBI" id="CHEBI:30616"/>
        <label>1</label>
    </ligand>
</feature>
<dbReference type="InterPro" id="IPR016185">
    <property type="entry name" value="PreATP-grasp_dom_sf"/>
</dbReference>
<dbReference type="PRINTS" id="PR00098">
    <property type="entry name" value="CPSASE"/>
</dbReference>
<comment type="pathway">
    <text evidence="7">Pyrimidine metabolism; UMP biosynthesis via de novo pathway; (S)-dihydroorotate from bicarbonate: step 1/3.</text>
</comment>
<dbReference type="GO" id="GO:0004088">
    <property type="term" value="F:carbamoyl-phosphate synthase (glutamine-hydrolyzing) activity"/>
    <property type="evidence" value="ECO:0007669"/>
    <property type="project" value="UniProtKB-EC"/>
</dbReference>
<feature type="binding site" evidence="7">
    <location>
        <position position="834"/>
    </location>
    <ligand>
        <name>Mn(2+)</name>
        <dbReference type="ChEBI" id="CHEBI:29035"/>
        <label>3</label>
    </ligand>
</feature>
<dbReference type="InterPro" id="IPR011761">
    <property type="entry name" value="ATP-grasp"/>
</dbReference>
<name>A0ABT7JEI5_9DEIO</name>
<organism evidence="10 11">
    <name type="scientific">Deinococcus rhizophilus</name>
    <dbReference type="NCBI Taxonomy" id="3049544"/>
    <lineage>
        <taxon>Bacteria</taxon>
        <taxon>Thermotogati</taxon>
        <taxon>Deinococcota</taxon>
        <taxon>Deinococci</taxon>
        <taxon>Deinococcales</taxon>
        <taxon>Deinococcaceae</taxon>
        <taxon>Deinococcus</taxon>
    </lineage>
</organism>
<dbReference type="RefSeq" id="WP_285521908.1">
    <property type="nucleotide sequence ID" value="NZ_JASNGB010000025.1"/>
</dbReference>
<dbReference type="Proteomes" id="UP001302059">
    <property type="component" value="Unassembled WGS sequence"/>
</dbReference>
<keyword evidence="5 7" id="KW-0067">ATP-binding</keyword>
<feature type="binding site" evidence="7">
    <location>
        <position position="169"/>
    </location>
    <ligand>
        <name>ATP</name>
        <dbReference type="ChEBI" id="CHEBI:30616"/>
        <label>1</label>
    </ligand>
</feature>
<dbReference type="SUPFAM" id="SSF56059">
    <property type="entry name" value="Glutathione synthetase ATP-binding domain-like"/>
    <property type="match status" value="2"/>
</dbReference>
<evidence type="ECO:0000256" key="2">
    <source>
        <dbReference type="ARBA" id="ARBA00022598"/>
    </source>
</evidence>
<dbReference type="NCBIfam" id="NF003671">
    <property type="entry name" value="PRK05294.1"/>
    <property type="match status" value="1"/>
</dbReference>
<feature type="binding site" evidence="7">
    <location>
        <position position="208"/>
    </location>
    <ligand>
        <name>ATP</name>
        <dbReference type="ChEBI" id="CHEBI:30616"/>
        <label>1</label>
    </ligand>
</feature>
<keyword evidence="7" id="KW-0055">Arginine biosynthesis</keyword>
<dbReference type="PANTHER" id="PTHR11405">
    <property type="entry name" value="CARBAMOYLTRANSFERASE FAMILY MEMBER"/>
    <property type="match status" value="1"/>
</dbReference>
<dbReference type="PROSITE" id="PS51855">
    <property type="entry name" value="MGS"/>
    <property type="match status" value="1"/>
</dbReference>
<dbReference type="PROSITE" id="PS00867">
    <property type="entry name" value="CPSASE_2"/>
    <property type="match status" value="2"/>
</dbReference>
<dbReference type="InterPro" id="IPR036897">
    <property type="entry name" value="CarbamoylP_synth_lsu_oligo_sf"/>
</dbReference>
<feature type="binding site" evidence="7">
    <location>
        <position position="129"/>
    </location>
    <ligand>
        <name>ATP</name>
        <dbReference type="ChEBI" id="CHEBI:30616"/>
        <label>1</label>
    </ligand>
</feature>
<feature type="binding site" evidence="7">
    <location>
        <position position="210"/>
    </location>
    <ligand>
        <name>ATP</name>
        <dbReference type="ChEBI" id="CHEBI:30616"/>
        <label>1</label>
    </ligand>
</feature>
<feature type="binding site" evidence="7">
    <location>
        <position position="301"/>
    </location>
    <ligand>
        <name>Mn(2+)</name>
        <dbReference type="ChEBI" id="CHEBI:29035"/>
        <label>2</label>
    </ligand>
</feature>
<keyword evidence="2 7" id="KW-0436">Ligase</keyword>
<evidence type="ECO:0000313" key="11">
    <source>
        <dbReference type="Proteomes" id="UP001302059"/>
    </source>
</evidence>
<feature type="binding site" evidence="7">
    <location>
        <position position="299"/>
    </location>
    <ligand>
        <name>Mg(2+)</name>
        <dbReference type="ChEBI" id="CHEBI:18420"/>
        <label>2</label>
    </ligand>
</feature>
<keyword evidence="4 7" id="KW-0547">Nucleotide-binding</keyword>
<protein>
    <recommendedName>
        <fullName evidence="7">Carbamoyl phosphate synthase large chain</fullName>
        <ecNumber evidence="7">6.3.4.16</ecNumber>
        <ecNumber evidence="7">6.3.5.5</ecNumber>
    </recommendedName>
    <alternativeName>
        <fullName evidence="7">Carbamoyl phosphate synthetase ammonia chain</fullName>
    </alternativeName>
</protein>
<dbReference type="NCBIfam" id="TIGR01369">
    <property type="entry name" value="CPSaseII_lrg"/>
    <property type="match status" value="1"/>
</dbReference>
<dbReference type="NCBIfam" id="NF009455">
    <property type="entry name" value="PRK12815.1"/>
    <property type="match status" value="1"/>
</dbReference>
<feature type="binding site" evidence="7">
    <location>
        <position position="749"/>
    </location>
    <ligand>
        <name>ATP</name>
        <dbReference type="ChEBI" id="CHEBI:30616"/>
        <label>2</label>
    </ligand>
</feature>
<feature type="binding site" evidence="7">
    <location>
        <position position="215"/>
    </location>
    <ligand>
        <name>ATP</name>
        <dbReference type="ChEBI" id="CHEBI:30616"/>
        <label>1</label>
    </ligand>
</feature>
<feature type="binding site" evidence="7">
    <location>
        <position position="301"/>
    </location>
    <ligand>
        <name>Mg(2+)</name>
        <dbReference type="ChEBI" id="CHEBI:18420"/>
        <label>2</label>
    </ligand>
</feature>
<comment type="function">
    <text evidence="7">Large subunit of the glutamine-dependent carbamoyl phosphate synthetase (CPSase). CPSase catalyzes the formation of carbamoyl phosphate from the ammonia moiety of glutamine, carbonate, and phosphate donated by ATP, constituting the first step of 2 biosynthetic pathways, one leading to arginine and/or urea and the other to pyrimidine nucleotides. The large subunit (synthetase) binds the substrates ammonia (free or transferred from glutamine from the small subunit), hydrogencarbonate and ATP and carries out an ATP-coupled ligase reaction, activating hydrogencarbonate by forming carboxy phosphate which reacts with ammonia to form carbamoyl phosphate.</text>
</comment>
<feature type="binding site" evidence="7">
    <location>
        <position position="834"/>
    </location>
    <ligand>
        <name>Mg(2+)</name>
        <dbReference type="ChEBI" id="CHEBI:18420"/>
        <label>4</label>
    </ligand>
</feature>
<feature type="region of interest" description="Allosteric domain" evidence="7">
    <location>
        <begin position="930"/>
        <end position="1024"/>
    </location>
</feature>
<dbReference type="InterPro" id="IPR058047">
    <property type="entry name" value="CPSase_preATP-grasp"/>
</dbReference>
<dbReference type="SMART" id="SM01096">
    <property type="entry name" value="CPSase_L_D3"/>
    <property type="match status" value="1"/>
</dbReference>
<comment type="cofactor">
    <cofactor evidence="7">
        <name>Mg(2+)</name>
        <dbReference type="ChEBI" id="CHEBI:18420"/>
    </cofactor>
    <cofactor evidence="7">
        <name>Mn(2+)</name>
        <dbReference type="ChEBI" id="CHEBI:29035"/>
    </cofactor>
    <text evidence="7">Binds 4 Mg(2+) or Mn(2+) ions per subunit.</text>
</comment>
<keyword evidence="7" id="KW-0665">Pyrimidine biosynthesis</keyword>
<feature type="binding site" evidence="7">
    <location>
        <position position="241"/>
    </location>
    <ligand>
        <name>ATP</name>
        <dbReference type="ChEBI" id="CHEBI:30616"/>
        <label>1</label>
    </ligand>
</feature>
<dbReference type="InterPro" id="IPR006275">
    <property type="entry name" value="CPSase_lsu"/>
</dbReference>
<evidence type="ECO:0000256" key="7">
    <source>
        <dbReference type="HAMAP-Rule" id="MF_01210"/>
    </source>
</evidence>
<feature type="region of interest" description="Carbamoyl phosphate synthetic domain" evidence="7">
    <location>
        <begin position="547"/>
        <end position="929"/>
    </location>
</feature>
<comment type="domain">
    <text evidence="7">The large subunit is composed of 2 ATP-grasp domains that are involved in binding the 2 ATP molecules needed for carbamoyl phosphate synthesis. The N-terminal ATP-grasp domain (referred to as the carboxyphosphate synthetic component) catalyzes the ATP-dependent phosphorylation of hydrogencarbonate to carboxyphosphate and the subsequent nucleophilic attack by ammonia to form a carbamate intermediate. The C-terminal ATP-grasp domain (referred to as the carbamoyl phosphate synthetic component) then catalyzes the phosphorylation of carbamate with the second ATP to form the end product carbamoyl phosphate. The reactive and unstable enzyme intermediates are sequentially channeled from one active site to the next through the interior of the protein over a distance of at least 96 A.</text>
</comment>
<feature type="binding site" evidence="7">
    <location>
        <position position="299"/>
    </location>
    <ligand>
        <name>Mg(2+)</name>
        <dbReference type="ChEBI" id="CHEBI:18420"/>
        <label>1</label>
    </ligand>
</feature>
<dbReference type="EMBL" id="JASNGB010000025">
    <property type="protein sequence ID" value="MDL2343465.1"/>
    <property type="molecule type" value="Genomic_DNA"/>
</dbReference>
<comment type="catalytic activity">
    <reaction evidence="7">
        <text>hydrogencarbonate + L-glutamine + 2 ATP + H2O = carbamoyl phosphate + L-glutamate + 2 ADP + phosphate + 2 H(+)</text>
        <dbReference type="Rhea" id="RHEA:18633"/>
        <dbReference type="ChEBI" id="CHEBI:15377"/>
        <dbReference type="ChEBI" id="CHEBI:15378"/>
        <dbReference type="ChEBI" id="CHEBI:17544"/>
        <dbReference type="ChEBI" id="CHEBI:29985"/>
        <dbReference type="ChEBI" id="CHEBI:30616"/>
        <dbReference type="ChEBI" id="CHEBI:43474"/>
        <dbReference type="ChEBI" id="CHEBI:58228"/>
        <dbReference type="ChEBI" id="CHEBI:58359"/>
        <dbReference type="ChEBI" id="CHEBI:456216"/>
        <dbReference type="EC" id="6.3.5.5"/>
    </reaction>
</comment>
<keyword evidence="7" id="KW-0028">Amino-acid biosynthesis</keyword>
<dbReference type="InterPro" id="IPR005479">
    <property type="entry name" value="CPAse_ATP-bd"/>
</dbReference>
<feature type="binding site" evidence="7">
    <location>
        <position position="285"/>
    </location>
    <ligand>
        <name>Mn(2+)</name>
        <dbReference type="ChEBI" id="CHEBI:29035"/>
        <label>1</label>
    </ligand>
</feature>
<feature type="binding site" evidence="7">
    <location>
        <position position="822"/>
    </location>
    <ligand>
        <name>Mn(2+)</name>
        <dbReference type="ChEBI" id="CHEBI:29035"/>
        <label>3</label>
    </ligand>
</feature>
<dbReference type="PANTHER" id="PTHR11405:SF53">
    <property type="entry name" value="CARBAMOYL-PHOSPHATE SYNTHASE [AMMONIA], MITOCHONDRIAL"/>
    <property type="match status" value="1"/>
</dbReference>
<sequence>MPKRTDLQTILILGSGPIQIGQAAEFDYSGTQALKALKKEGYRVVLVNSNPATIMTDPDLADATYLEPLTPEFVRKVIEKERPDALLPTLGGQTALNLAMELNANGTLAEFGVELIGANAEAIHKGEDREAFQAAMKKIGVETARGKMVHSMEEAVEYQGEIGLPIVIRPSFTLGGTGGGIAHTYEEFLQITEGGLRDSPVNSVLLEESILGWKEYELEVMRDHADTVVIITSIENFDPMGVHTGDSITVAPAQTLSDVEYQRLRDQSLAIIREIGVDTGGSNIQFAVDPQNGRVIVIEMNPRVSRSSALASKATGFPIAKIAALLAVGYHLDELPNDITRSTPASFEPSIDYVVTKIPRFAFEKFPGSSDALGTQMRSVGEVMAIGRTFKESVQKALRSVESDVRGVFAAMSDDELRGLLYGNPRRLEAVLELLRRGEGVPALHDATKIDRWFLSQLQEIVDAEKEILDLGPIQGWKYEIWREVKRLGFSDARLGELVGLSELEVRELRKAAKATPVYKTVDTCAAEFEAYTPYHYSTYEWEDEVTPTDKPKVVILGSGPNRIGQGVEFDYATVHAVWALQEAGYETIMVNSNPETVSTDYDTADRLYFEPLTFEDVMNIVEHEKPVGVIVQLGGQTPLKLARRLADAGAPIIGTSPETIHQAEDRASFNALCERLGLPQPKGKVAETPAQALSLAAELGFPLMARPSYVLGGRAMRTVRSMEELTTYLDEVYAAVEGQPSILLDQFLEGALELDVDTLCDGERAVVAGIMEHVEAAGVHSGDSACVLPPVNLSAELTARVKADTERLALELGVRGLMNVQWAVKDGTAYILEANPRASRTVPFVSKAVNHPLAKSAARIAVGQTLAQIGFTETPTPGMYSVKEVHLPFLKFAGVSPVLGPEMKSTGESMGIDADPYLAFYRAQLGAKNYLPLEGTALLLGDGLDDVAGRLSEAGLKVIREQNGDELPDLLIDVTGSALLRTALERGVPIVSTREGAEWTARAIKAAVGAELGVKGLQEWVSN</sequence>
<dbReference type="EC" id="6.3.4.16" evidence="7"/>
<reference evidence="10 11" key="1">
    <citation type="submission" date="2023-05" db="EMBL/GenBank/DDBJ databases">
        <authorList>
            <person name="Gao F."/>
        </authorList>
    </citation>
    <scope>NUCLEOTIDE SEQUENCE [LARGE SCALE GENOMIC DNA]</scope>
    <source>
        <strain evidence="10 11">MIMF12</strain>
    </source>
</reference>
<proteinExistence type="inferred from homology"/>
<dbReference type="Pfam" id="PF02787">
    <property type="entry name" value="CPSase_L_D3"/>
    <property type="match status" value="1"/>
</dbReference>
<feature type="binding site" evidence="7">
    <location>
        <position position="299"/>
    </location>
    <ligand>
        <name>ATP</name>
        <dbReference type="ChEBI" id="CHEBI:30616"/>
        <label>1</label>
    </ligand>
</feature>
<comment type="subunit">
    <text evidence="7">Composed of two chains; the small (or glutamine) chain promotes the hydrolysis of glutamine to ammonia, which is used by the large (or ammonia) chain to synthesize carbamoyl phosphate. Tetramer of heterodimers (alpha,beta)4.</text>
</comment>
<comment type="caution">
    <text evidence="7">Lacks conserved residue(s) required for the propagation of feature annotation.</text>
</comment>
<dbReference type="EC" id="6.3.5.5" evidence="7"/>
<feature type="binding site" evidence="7">
    <location>
        <position position="834"/>
    </location>
    <ligand>
        <name>ATP</name>
        <dbReference type="ChEBI" id="CHEBI:30616"/>
        <label>2</label>
    </ligand>
</feature>
<dbReference type="Pfam" id="PF25596">
    <property type="entry name" value="CPSase_L_D1"/>
    <property type="match status" value="2"/>
</dbReference>
<feature type="domain" description="ATP-grasp" evidence="8">
    <location>
        <begin position="671"/>
        <end position="863"/>
    </location>
</feature>
<evidence type="ECO:0000313" key="10">
    <source>
        <dbReference type="EMBL" id="MDL2343465.1"/>
    </source>
</evidence>
<dbReference type="InterPro" id="IPR005483">
    <property type="entry name" value="CPSase_dom"/>
</dbReference>
<keyword evidence="3 7" id="KW-0677">Repeat</keyword>
<feature type="binding site" evidence="7">
    <location>
        <position position="747"/>
    </location>
    <ligand>
        <name>ATP</name>
        <dbReference type="ChEBI" id="CHEBI:30616"/>
        <label>2</label>
    </ligand>
</feature>
<feature type="binding site" evidence="7">
    <location>
        <position position="754"/>
    </location>
    <ligand>
        <name>ATP</name>
        <dbReference type="ChEBI" id="CHEBI:30616"/>
        <label>2</label>
    </ligand>
</feature>
<feature type="binding site" evidence="7">
    <location>
        <position position="779"/>
    </location>
    <ligand>
        <name>ATP</name>
        <dbReference type="ChEBI" id="CHEBI:30616"/>
        <label>2</label>
    </ligand>
</feature>
<comment type="pathway">
    <text evidence="7">Amino-acid biosynthesis; L-arginine biosynthesis; carbamoyl phosphate from bicarbonate: step 1/1.</text>
</comment>
<feature type="binding site" evidence="7">
    <location>
        <position position="822"/>
    </location>
    <ligand>
        <name>Mg(2+)</name>
        <dbReference type="ChEBI" id="CHEBI:18420"/>
        <label>3</label>
    </ligand>
</feature>
<dbReference type="Pfam" id="PF02786">
    <property type="entry name" value="CPSase_L_D2"/>
    <property type="match status" value="2"/>
</dbReference>
<feature type="binding site" evidence="7">
    <location>
        <position position="834"/>
    </location>
    <ligand>
        <name>Mn(2+)</name>
        <dbReference type="ChEBI" id="CHEBI:29035"/>
        <label>4</label>
    </ligand>
</feature>
<feature type="binding site" evidence="7">
    <location>
        <position position="836"/>
    </location>
    <ligand>
        <name>Mg(2+)</name>
        <dbReference type="ChEBI" id="CHEBI:18420"/>
        <label>4</label>
    </ligand>
</feature>
<dbReference type="SUPFAM" id="SSF48108">
    <property type="entry name" value="Carbamoyl phosphate synthetase, large subunit connection domain"/>
    <property type="match status" value="1"/>
</dbReference>
<feature type="binding site" evidence="7">
    <location>
        <position position="285"/>
    </location>
    <ligand>
        <name>Mg(2+)</name>
        <dbReference type="ChEBI" id="CHEBI:18420"/>
        <label>1</label>
    </ligand>
</feature>
<feature type="binding site" evidence="7">
    <location>
        <position position="822"/>
    </location>
    <ligand>
        <name>ATP</name>
        <dbReference type="ChEBI" id="CHEBI:30616"/>
        <label>2</label>
    </ligand>
</feature>
<comment type="caution">
    <text evidence="10">The sequence shown here is derived from an EMBL/GenBank/DDBJ whole genome shotgun (WGS) entry which is preliminary data.</text>
</comment>
<feature type="binding site" evidence="7">
    <location>
        <position position="176"/>
    </location>
    <ligand>
        <name>ATP</name>
        <dbReference type="ChEBI" id="CHEBI:30616"/>
        <label>1</label>
    </ligand>
</feature>
<gene>
    <name evidence="7 10" type="primary">carB</name>
    <name evidence="10" type="ORF">QOL99_04780</name>
</gene>
<feature type="binding site" evidence="7">
    <location>
        <position position="836"/>
    </location>
    <ligand>
        <name>Mn(2+)</name>
        <dbReference type="ChEBI" id="CHEBI:29035"/>
        <label>4</label>
    </ligand>
</feature>
<comment type="similarity">
    <text evidence="1 7">Belongs to the CarB family.</text>
</comment>
<evidence type="ECO:0000256" key="4">
    <source>
        <dbReference type="ARBA" id="ARBA00022741"/>
    </source>
</evidence>
<feature type="binding site" evidence="7">
    <location>
        <position position="285"/>
    </location>
    <ligand>
        <name>ATP</name>
        <dbReference type="ChEBI" id="CHEBI:30616"/>
        <label>1</label>
    </ligand>
</feature>
<dbReference type="Gene3D" id="1.10.1030.10">
    <property type="entry name" value="Carbamoyl-phosphate synthetase, large subunit oligomerisation domain"/>
    <property type="match status" value="1"/>
</dbReference>
<evidence type="ECO:0000256" key="5">
    <source>
        <dbReference type="ARBA" id="ARBA00022840"/>
    </source>
</evidence>
<evidence type="ECO:0000259" key="8">
    <source>
        <dbReference type="PROSITE" id="PS50975"/>
    </source>
</evidence>
<dbReference type="InterPro" id="IPR011607">
    <property type="entry name" value="MGS-like_dom"/>
</dbReference>
<feature type="binding site" evidence="7">
    <location>
        <position position="834"/>
    </location>
    <ligand>
        <name>Mg(2+)</name>
        <dbReference type="ChEBI" id="CHEBI:18420"/>
        <label>3</label>
    </ligand>
</feature>
<dbReference type="PROSITE" id="PS50975">
    <property type="entry name" value="ATP_GRASP"/>
    <property type="match status" value="2"/>
</dbReference>
<feature type="binding site" evidence="7">
    <location>
        <position position="707"/>
    </location>
    <ligand>
        <name>ATP</name>
        <dbReference type="ChEBI" id="CHEBI:30616"/>
        <label>2</label>
    </ligand>
</feature>